<dbReference type="Pfam" id="PF04925">
    <property type="entry name" value="SHQ1"/>
    <property type="match status" value="1"/>
</dbReference>
<dbReference type="InterPro" id="IPR008978">
    <property type="entry name" value="HSP20-like_chaperone"/>
</dbReference>
<name>A0A023EZQ2_TRIIF</name>
<dbReference type="InterPro" id="IPR007052">
    <property type="entry name" value="CS_dom"/>
</dbReference>
<dbReference type="EMBL" id="GBBI01003970">
    <property type="protein sequence ID" value="JAC14742.1"/>
    <property type="molecule type" value="mRNA"/>
</dbReference>
<dbReference type="PROSITE" id="PS51203">
    <property type="entry name" value="CS"/>
    <property type="match status" value="1"/>
</dbReference>
<feature type="compositionally biased region" description="Low complexity" evidence="3">
    <location>
        <begin position="447"/>
        <end position="460"/>
    </location>
</feature>
<evidence type="ECO:0000256" key="2">
    <source>
        <dbReference type="ARBA" id="ARBA00013750"/>
    </source>
</evidence>
<evidence type="ECO:0000256" key="3">
    <source>
        <dbReference type="SAM" id="MobiDB-lite"/>
    </source>
</evidence>
<dbReference type="GO" id="GO:0005654">
    <property type="term" value="C:nucleoplasm"/>
    <property type="evidence" value="ECO:0007669"/>
    <property type="project" value="TreeGrafter"/>
</dbReference>
<evidence type="ECO:0000259" key="4">
    <source>
        <dbReference type="PROSITE" id="PS51203"/>
    </source>
</evidence>
<organism evidence="5">
    <name type="scientific">Triatoma infestans</name>
    <name type="common">Assassin bug</name>
    <dbReference type="NCBI Taxonomy" id="30076"/>
    <lineage>
        <taxon>Eukaryota</taxon>
        <taxon>Metazoa</taxon>
        <taxon>Ecdysozoa</taxon>
        <taxon>Arthropoda</taxon>
        <taxon>Hexapoda</taxon>
        <taxon>Insecta</taxon>
        <taxon>Pterygota</taxon>
        <taxon>Neoptera</taxon>
        <taxon>Paraneoptera</taxon>
        <taxon>Hemiptera</taxon>
        <taxon>Heteroptera</taxon>
        <taxon>Panheteroptera</taxon>
        <taxon>Cimicomorpha</taxon>
        <taxon>Reduviidae</taxon>
        <taxon>Triatominae</taxon>
        <taxon>Triatoma</taxon>
    </lineage>
</organism>
<dbReference type="GO" id="GO:0005737">
    <property type="term" value="C:cytoplasm"/>
    <property type="evidence" value="ECO:0007669"/>
    <property type="project" value="TreeGrafter"/>
</dbReference>
<dbReference type="InterPro" id="IPR048696">
    <property type="entry name" value="SHQ1-like_CS"/>
</dbReference>
<dbReference type="AlphaFoldDB" id="A0A023EZQ2"/>
<feature type="compositionally biased region" description="Acidic residues" evidence="3">
    <location>
        <begin position="461"/>
        <end position="473"/>
    </location>
</feature>
<dbReference type="PANTHER" id="PTHR12967:SF0">
    <property type="entry name" value="PROTEIN SHQ1 HOMOLOG"/>
    <property type="match status" value="1"/>
</dbReference>
<proteinExistence type="evidence at transcript level"/>
<dbReference type="InterPro" id="IPR007009">
    <property type="entry name" value="Shq1_C"/>
</dbReference>
<reference evidence="5" key="1">
    <citation type="journal article" date="2014" name="PLoS Negl. Trop. Dis.">
        <title>An updated insight into the Sialotranscriptome of Triatoma infestans: developmental stage and geographic variations.</title>
        <authorList>
            <person name="Schwarz A."/>
            <person name="Medrano-Mercado N."/>
            <person name="Schaub G.A."/>
            <person name="Struchiner C.J."/>
            <person name="Bargues M.D."/>
            <person name="Levy M.Z."/>
            <person name="Ribeiro J.M."/>
        </authorList>
    </citation>
    <scope>NUCLEOTIDE SEQUENCE</scope>
    <source>
        <strain evidence="5">Chile</strain>
        <tissue evidence="5">Salivary glands</tissue>
    </source>
</reference>
<comment type="similarity">
    <text evidence="1">Belongs to the SHQ1 family.</text>
</comment>
<dbReference type="InterPro" id="IPR039742">
    <property type="entry name" value="Shq1"/>
</dbReference>
<dbReference type="GO" id="GO:0051082">
    <property type="term" value="F:unfolded protein binding"/>
    <property type="evidence" value="ECO:0007669"/>
    <property type="project" value="TreeGrafter"/>
</dbReference>
<dbReference type="PANTHER" id="PTHR12967">
    <property type="entry name" value="PROTEIN SHQ1 HOMOLOG"/>
    <property type="match status" value="1"/>
</dbReference>
<evidence type="ECO:0000256" key="1">
    <source>
        <dbReference type="ARBA" id="ARBA00005607"/>
    </source>
</evidence>
<dbReference type="Pfam" id="PF21413">
    <property type="entry name" value="SHQ1-like_CS"/>
    <property type="match status" value="1"/>
</dbReference>
<dbReference type="Gene3D" id="2.60.40.790">
    <property type="match status" value="1"/>
</dbReference>
<sequence length="473" mass="55227">MLTPNFNLSQNEREICLVIRAPLANIAKTELVVDRNIIFFYSSPYYLRLHLPGELVDDENQTGKYDSDKGEFTFILKKVDENQYFEDLDLVGKLLAPTKKYQAKPDIQMCEEVVQSSDPESCSDDSEDWYLEQEIVKEENFDLPKYGFANKTQGMGRELRMEFYEVLDLKDVEKTPTNERCLLREAEEQMKFSEEHYMADMMEPQGLGELLDYDPPWENNILNKKEVMLTDEEREYLKNLGNRHYLIDSKERRIALLSLVDILFAYAYNHRTTLGESTVESAWTINKLSSTLSWLQSFECMKDVKIACIRRSLIYPLHRNWILSTAVMEDTLNILKLGRRQILKCLIEIHKLFNASEPRYLLNQLFITDYCIWLQKISEKRIIHLTQYFKEAKICKNDIRLDLETLEAVALMVEKEELERMTHQMTMKIDNITVASDDTEDSELDSETTTSSSSCSSCEESSAEEEDESNSDD</sequence>
<evidence type="ECO:0000313" key="5">
    <source>
        <dbReference type="EMBL" id="JAC14742.1"/>
    </source>
</evidence>
<feature type="compositionally biased region" description="Acidic residues" evidence="3">
    <location>
        <begin position="437"/>
        <end position="446"/>
    </location>
</feature>
<protein>
    <recommendedName>
        <fullName evidence="2">Protein SHQ1 homolog</fullName>
    </recommendedName>
</protein>
<dbReference type="GO" id="GO:0000493">
    <property type="term" value="P:box H/ACA snoRNP assembly"/>
    <property type="evidence" value="ECO:0007669"/>
    <property type="project" value="InterPro"/>
</dbReference>
<feature type="domain" description="CS" evidence="4">
    <location>
        <begin position="1"/>
        <end position="89"/>
    </location>
</feature>
<feature type="region of interest" description="Disordered" evidence="3">
    <location>
        <begin position="431"/>
        <end position="473"/>
    </location>
</feature>
<accession>A0A023EZQ2</accession>